<dbReference type="OrthoDB" id="3225333at2"/>
<evidence type="ECO:0000313" key="1">
    <source>
        <dbReference type="EMBL" id="GCD93751.1"/>
    </source>
</evidence>
<organism evidence="1 2">
    <name type="scientific">Embleya hyalina</name>
    <dbReference type="NCBI Taxonomy" id="516124"/>
    <lineage>
        <taxon>Bacteria</taxon>
        <taxon>Bacillati</taxon>
        <taxon>Actinomycetota</taxon>
        <taxon>Actinomycetes</taxon>
        <taxon>Kitasatosporales</taxon>
        <taxon>Streptomycetaceae</taxon>
        <taxon>Embleya</taxon>
    </lineage>
</organism>
<keyword evidence="2" id="KW-1185">Reference proteome</keyword>
<sequence>MAQQHAQFPIVESFTEDIPTNPHWQLLGSATLNGSLELTPNAQAKAGTAFLDQPFSSTLGVTIDFDYSCEGGGGSGFGDGFSVYLIDGAHTTAPGGRGGALGYSTTKSGSTIVADGVTAGYVGIGFDNFGNFSAPAAGPDGPGPQPNTVGVRGSGNLKQGFHWLVGEQVEGGFRGGWEKGAHIQVSVIAGRLTVRVADRANPNGTLVIGDFDLVDAPGQVPVPDTFKLGFAAGTGGAIAAHRIRDLVVALPVNMPLEMSGPLTAESGDRIAYDIGVQNLGPNDAPDAVVEAEFPPELTDVELSARGENGAFCGTGSVRDGLRLPIDLPVGGKAMIGLTGAIAGDFQGRLTTSSRITSPTRANTAEQYSDSVDTEVEPPRVGIEYEQLPGFGQTYPEDAKGWVIPYDLTLVANEDRVLRWEVFFEIPPGVGRINPIQQYWFTVTEDGGEGSVILTSPDSGHTIEPGDPLTFRVQVLYKSQFDAGDGVLRNVRATEVTRP</sequence>
<dbReference type="InterPro" id="IPR013320">
    <property type="entry name" value="ConA-like_dom_sf"/>
</dbReference>
<dbReference type="AlphaFoldDB" id="A0A401YGL2"/>
<accession>A0A401YGL2</accession>
<dbReference type="Gene3D" id="2.60.120.200">
    <property type="match status" value="1"/>
</dbReference>
<comment type="caution">
    <text evidence="1">The sequence shown here is derived from an EMBL/GenBank/DDBJ whole genome shotgun (WGS) entry which is preliminary data.</text>
</comment>
<gene>
    <name evidence="1" type="ORF">EHYA_01399</name>
</gene>
<dbReference type="SUPFAM" id="SSF49899">
    <property type="entry name" value="Concanavalin A-like lectins/glucanases"/>
    <property type="match status" value="1"/>
</dbReference>
<name>A0A401YGL2_9ACTN</name>
<protein>
    <submittedName>
        <fullName evidence="1">Uncharacterized protein</fullName>
    </submittedName>
</protein>
<reference evidence="1 2" key="1">
    <citation type="submission" date="2018-12" db="EMBL/GenBank/DDBJ databases">
        <title>Draft genome sequence of Embleya hyalina NBRC 13850T.</title>
        <authorList>
            <person name="Komaki H."/>
            <person name="Hosoyama A."/>
            <person name="Kimura A."/>
            <person name="Ichikawa N."/>
            <person name="Tamura T."/>
        </authorList>
    </citation>
    <scope>NUCLEOTIDE SEQUENCE [LARGE SCALE GENOMIC DNA]</scope>
    <source>
        <strain evidence="1 2">NBRC 13850</strain>
    </source>
</reference>
<dbReference type="RefSeq" id="WP_126635990.1">
    <property type="nucleotide sequence ID" value="NZ_BIFH01000014.1"/>
</dbReference>
<evidence type="ECO:0000313" key="2">
    <source>
        <dbReference type="Proteomes" id="UP000286931"/>
    </source>
</evidence>
<proteinExistence type="predicted"/>
<dbReference type="EMBL" id="BIFH01000014">
    <property type="protein sequence ID" value="GCD93751.1"/>
    <property type="molecule type" value="Genomic_DNA"/>
</dbReference>
<dbReference type="Proteomes" id="UP000286931">
    <property type="component" value="Unassembled WGS sequence"/>
</dbReference>